<comment type="subcellular location">
    <subcellularLocation>
        <location evidence="1">Membrane</location>
    </subcellularLocation>
</comment>
<dbReference type="RefSeq" id="WP_085195359.1">
    <property type="nucleotide sequence ID" value="NZ_JACKVI010000005.1"/>
</dbReference>
<name>A0A1X1V0L4_9MYCO</name>
<organism evidence="4 5">
    <name type="scientific">Mycobacterium fragae</name>
    <dbReference type="NCBI Taxonomy" id="1260918"/>
    <lineage>
        <taxon>Bacteria</taxon>
        <taxon>Bacillati</taxon>
        <taxon>Actinomycetota</taxon>
        <taxon>Actinomycetes</taxon>
        <taxon>Mycobacteriales</taxon>
        <taxon>Mycobacteriaceae</taxon>
        <taxon>Mycobacterium</taxon>
    </lineage>
</organism>
<dbReference type="EMBL" id="LQOW01000008">
    <property type="protein sequence ID" value="ORV62626.1"/>
    <property type="molecule type" value="Genomic_DNA"/>
</dbReference>
<dbReference type="STRING" id="1260918.AWC06_10290"/>
<keyword evidence="3" id="KW-0812">Transmembrane</keyword>
<evidence type="ECO:0000313" key="4">
    <source>
        <dbReference type="EMBL" id="ORV62626.1"/>
    </source>
</evidence>
<dbReference type="PANTHER" id="PTHR37042:SF4">
    <property type="entry name" value="OUTER MEMBRANE PROTEIN RV1973"/>
    <property type="match status" value="1"/>
</dbReference>
<protein>
    <recommendedName>
        <fullName evidence="6">Twin-arginine translocation pathway signal</fullName>
    </recommendedName>
</protein>
<dbReference type="OrthoDB" id="5196392at2"/>
<dbReference type="AlphaFoldDB" id="A0A1X1V0L4"/>
<evidence type="ECO:0008006" key="6">
    <source>
        <dbReference type="Google" id="ProtNLM"/>
    </source>
</evidence>
<evidence type="ECO:0000313" key="5">
    <source>
        <dbReference type="Proteomes" id="UP000194000"/>
    </source>
</evidence>
<dbReference type="PANTHER" id="PTHR37042">
    <property type="entry name" value="OUTER MEMBRANE PROTEIN RV1973"/>
    <property type="match status" value="1"/>
</dbReference>
<evidence type="ECO:0000256" key="3">
    <source>
        <dbReference type="SAM" id="Phobius"/>
    </source>
</evidence>
<feature type="transmembrane region" description="Helical" evidence="3">
    <location>
        <begin position="34"/>
        <end position="55"/>
    </location>
</feature>
<proteinExistence type="predicted"/>
<evidence type="ECO:0000256" key="1">
    <source>
        <dbReference type="ARBA" id="ARBA00004370"/>
    </source>
</evidence>
<dbReference type="Proteomes" id="UP000194000">
    <property type="component" value="Unassembled WGS sequence"/>
</dbReference>
<dbReference type="GO" id="GO:0016020">
    <property type="term" value="C:membrane"/>
    <property type="evidence" value="ECO:0007669"/>
    <property type="project" value="UniProtKB-SubCell"/>
</dbReference>
<reference evidence="4 5" key="1">
    <citation type="submission" date="2016-01" db="EMBL/GenBank/DDBJ databases">
        <title>The new phylogeny of the genus Mycobacterium.</title>
        <authorList>
            <person name="Tarcisio F."/>
            <person name="Conor M."/>
            <person name="Antonella G."/>
            <person name="Elisabetta G."/>
            <person name="Giulia F.S."/>
            <person name="Sara T."/>
            <person name="Anna F."/>
            <person name="Clotilde B."/>
            <person name="Roberto B."/>
            <person name="Veronica D.S."/>
            <person name="Fabio R."/>
            <person name="Monica P."/>
            <person name="Olivier J."/>
            <person name="Enrico T."/>
            <person name="Nicola S."/>
        </authorList>
    </citation>
    <scope>NUCLEOTIDE SEQUENCE [LARGE SCALE GENOMIC DNA]</scope>
    <source>
        <strain evidence="4 5">DSM 45731</strain>
    </source>
</reference>
<comment type="caution">
    <text evidence="4">The sequence shown here is derived from an EMBL/GenBank/DDBJ whole genome shotgun (WGS) entry which is preliminary data.</text>
</comment>
<keyword evidence="2 3" id="KW-0472">Membrane</keyword>
<keyword evidence="5" id="KW-1185">Reference proteome</keyword>
<evidence type="ECO:0000256" key="2">
    <source>
        <dbReference type="ARBA" id="ARBA00023136"/>
    </source>
</evidence>
<sequence>MSTDDKAESTGEMQIDKAAEHQRGKVAPWPHVKAVPVVLVLLLVLSGGLAVWLYFSRYRPDVQTDPAAAHAATTAAQDGMTALLSYKSETLDQDVTAAKTHLTGDFLNDYEKRIRDVVAPAVKGKNVATTVQVKGAGVSELHRDSAVVLVFLDETTISKDRPDPAMAASSVLVSLTKVQDKWLITKFDPV</sequence>
<keyword evidence="3" id="KW-1133">Transmembrane helix</keyword>
<gene>
    <name evidence="4" type="ORF">AWC06_10290</name>
</gene>
<accession>A0A1X1V0L4</accession>